<accession>A0A815BZJ5</accession>
<proteinExistence type="predicted"/>
<dbReference type="Proteomes" id="UP000663860">
    <property type="component" value="Unassembled WGS sequence"/>
</dbReference>
<reference evidence="1" key="1">
    <citation type="submission" date="2021-02" db="EMBL/GenBank/DDBJ databases">
        <authorList>
            <person name="Nowell W R."/>
        </authorList>
    </citation>
    <scope>NUCLEOTIDE SEQUENCE</scope>
</reference>
<protein>
    <submittedName>
        <fullName evidence="1">Uncharacterized protein</fullName>
    </submittedName>
</protein>
<organism evidence="1 2">
    <name type="scientific">Adineta steineri</name>
    <dbReference type="NCBI Taxonomy" id="433720"/>
    <lineage>
        <taxon>Eukaryota</taxon>
        <taxon>Metazoa</taxon>
        <taxon>Spiralia</taxon>
        <taxon>Gnathifera</taxon>
        <taxon>Rotifera</taxon>
        <taxon>Eurotatoria</taxon>
        <taxon>Bdelloidea</taxon>
        <taxon>Adinetida</taxon>
        <taxon>Adinetidae</taxon>
        <taxon>Adineta</taxon>
    </lineage>
</organism>
<name>A0A815BZJ5_9BILA</name>
<comment type="caution">
    <text evidence="1">The sequence shown here is derived from an EMBL/GenBank/DDBJ whole genome shotgun (WGS) entry which is preliminary data.</text>
</comment>
<dbReference type="AlphaFoldDB" id="A0A815BZJ5"/>
<gene>
    <name evidence="1" type="ORF">IZO911_LOCUS32830</name>
</gene>
<dbReference type="EMBL" id="CAJNOE010000581">
    <property type="protein sequence ID" value="CAF1278470.1"/>
    <property type="molecule type" value="Genomic_DNA"/>
</dbReference>
<evidence type="ECO:0000313" key="1">
    <source>
        <dbReference type="EMBL" id="CAF1278470.1"/>
    </source>
</evidence>
<sequence>MTFVRFFGDTVVFKGGVVGGKHETRYLFFTVDIELSLIMHRFIILFLLIVLIDANSNDQNSENRQERNIDLNNWQSADALFKQFYLNENRQMETDYRRRVSGYPSRMRPVEGPINVEHIPAMLAARHVRRYPYSRRDDPAIM</sequence>
<evidence type="ECO:0000313" key="2">
    <source>
        <dbReference type="Proteomes" id="UP000663860"/>
    </source>
</evidence>